<evidence type="ECO:0000256" key="4">
    <source>
        <dbReference type="ARBA" id="ARBA00022777"/>
    </source>
</evidence>
<accession>A0A9Q8UUV2</accession>
<dbReference type="GeneID" id="71991614"/>
<feature type="domain" description="Protein kinase" evidence="6">
    <location>
        <begin position="1"/>
        <end position="317"/>
    </location>
</feature>
<gene>
    <name evidence="7" type="ORF">CLAFUR5_11736</name>
</gene>
<dbReference type="PROSITE" id="PS50011">
    <property type="entry name" value="PROTEIN_KINASE_DOM"/>
    <property type="match status" value="1"/>
</dbReference>
<dbReference type="PANTHER" id="PTHR43671:SF13">
    <property type="entry name" value="SERINE_THREONINE-PROTEIN KINASE NEK2"/>
    <property type="match status" value="1"/>
</dbReference>
<name>A0A9Q8UUV2_PASFU</name>
<protein>
    <recommendedName>
        <fullName evidence="1">non-specific serine/threonine protein kinase</fullName>
        <ecNumber evidence="1">2.7.11.1</ecNumber>
    </recommendedName>
</protein>
<evidence type="ECO:0000256" key="5">
    <source>
        <dbReference type="ARBA" id="ARBA00022840"/>
    </source>
</evidence>
<dbReference type="InterPro" id="IPR011009">
    <property type="entry name" value="Kinase-like_dom_sf"/>
</dbReference>
<dbReference type="AlphaFoldDB" id="A0A9Q8UUV2"/>
<dbReference type="OrthoDB" id="310217at2759"/>
<keyword evidence="4 7" id="KW-0418">Kinase</keyword>
<evidence type="ECO:0000256" key="3">
    <source>
        <dbReference type="ARBA" id="ARBA00022741"/>
    </source>
</evidence>
<reference evidence="7" key="1">
    <citation type="submission" date="2021-12" db="EMBL/GenBank/DDBJ databases">
        <authorList>
            <person name="Zaccaron A."/>
            <person name="Stergiopoulos I."/>
        </authorList>
    </citation>
    <scope>NUCLEOTIDE SEQUENCE</scope>
    <source>
        <strain evidence="7">Race5_Kim</strain>
    </source>
</reference>
<dbReference type="EMBL" id="CP090172">
    <property type="protein sequence ID" value="UJO23142.1"/>
    <property type="molecule type" value="Genomic_DNA"/>
</dbReference>
<dbReference type="InterPro" id="IPR008271">
    <property type="entry name" value="Ser/Thr_kinase_AS"/>
</dbReference>
<evidence type="ECO:0000313" key="8">
    <source>
        <dbReference type="Proteomes" id="UP000756132"/>
    </source>
</evidence>
<dbReference type="GO" id="GO:0004674">
    <property type="term" value="F:protein serine/threonine kinase activity"/>
    <property type="evidence" value="ECO:0007669"/>
    <property type="project" value="UniProtKB-EC"/>
</dbReference>
<dbReference type="Gene3D" id="1.10.510.10">
    <property type="entry name" value="Transferase(Phosphotransferase) domain 1"/>
    <property type="match status" value="1"/>
</dbReference>
<proteinExistence type="predicted"/>
<evidence type="ECO:0000256" key="1">
    <source>
        <dbReference type="ARBA" id="ARBA00012513"/>
    </source>
</evidence>
<organism evidence="7 8">
    <name type="scientific">Passalora fulva</name>
    <name type="common">Tomato leaf mold</name>
    <name type="synonym">Cladosporium fulvum</name>
    <dbReference type="NCBI Taxonomy" id="5499"/>
    <lineage>
        <taxon>Eukaryota</taxon>
        <taxon>Fungi</taxon>
        <taxon>Dikarya</taxon>
        <taxon>Ascomycota</taxon>
        <taxon>Pezizomycotina</taxon>
        <taxon>Dothideomycetes</taxon>
        <taxon>Dothideomycetidae</taxon>
        <taxon>Mycosphaerellales</taxon>
        <taxon>Mycosphaerellaceae</taxon>
        <taxon>Fulvia</taxon>
    </lineage>
</organism>
<dbReference type="GO" id="GO:0005524">
    <property type="term" value="F:ATP binding"/>
    <property type="evidence" value="ECO:0007669"/>
    <property type="project" value="UniProtKB-KW"/>
</dbReference>
<reference evidence="7" key="2">
    <citation type="journal article" date="2022" name="Microb. Genom.">
        <title>A chromosome-scale genome assembly of the tomato pathogen Cladosporium fulvum reveals a compartmentalized genome architecture and the presence of a dispensable chromosome.</title>
        <authorList>
            <person name="Zaccaron A.Z."/>
            <person name="Chen L.H."/>
            <person name="Samaras A."/>
            <person name="Stergiopoulos I."/>
        </authorList>
    </citation>
    <scope>NUCLEOTIDE SEQUENCE</scope>
    <source>
        <strain evidence="7">Race5_Kim</strain>
    </source>
</reference>
<dbReference type="InterPro" id="IPR000719">
    <property type="entry name" value="Prot_kinase_dom"/>
</dbReference>
<keyword evidence="3" id="KW-0547">Nucleotide-binding</keyword>
<sequence length="357" mass="41484">MNRGVHVLMGLDQHQTIVERMARKHIQQPVKTDPRSWRGDLGGEGRILPQEYVAQRLMSHEDAQYVIKNVAAYRYTEETRIARIYMEYAPHGDLHDLLKLHQQAQRRVTEPFLWVVFRALIESAFIMKYGSLDKKSKPKDWLEIVHRDLKPSNILLSTNDSGHFNMYPRPKLSDFGLSILTSEDDTCNPYLYVGASTQGYLAPEQKLFHDPVSTKYVDDDEMLYPCNIWAIGAVMYALMTLTTLDSSTPDRQLPYHVTTDPPTGREFELDLRSKVDAKWPGLPYSVELMHYVQRCLRFQVRDRYTADELLEICQIRFAKSRLLNDLFSGIPRDKPPRRVLHKPETQAYRLGLIYQPG</sequence>
<dbReference type="SUPFAM" id="SSF56112">
    <property type="entry name" value="Protein kinase-like (PK-like)"/>
    <property type="match status" value="1"/>
</dbReference>
<dbReference type="KEGG" id="ffu:CLAFUR5_11736"/>
<evidence type="ECO:0000313" key="7">
    <source>
        <dbReference type="EMBL" id="UJO23142.1"/>
    </source>
</evidence>
<dbReference type="PROSITE" id="PS00108">
    <property type="entry name" value="PROTEIN_KINASE_ST"/>
    <property type="match status" value="1"/>
</dbReference>
<dbReference type="Proteomes" id="UP000756132">
    <property type="component" value="Chromosome 10"/>
</dbReference>
<dbReference type="InterPro" id="IPR050660">
    <property type="entry name" value="NEK_Ser/Thr_kinase"/>
</dbReference>
<dbReference type="RefSeq" id="XP_047767508.1">
    <property type="nucleotide sequence ID" value="XM_047910884.1"/>
</dbReference>
<keyword evidence="8" id="KW-1185">Reference proteome</keyword>
<evidence type="ECO:0000256" key="2">
    <source>
        <dbReference type="ARBA" id="ARBA00022679"/>
    </source>
</evidence>
<evidence type="ECO:0000259" key="6">
    <source>
        <dbReference type="PROSITE" id="PS50011"/>
    </source>
</evidence>
<keyword evidence="2" id="KW-0808">Transferase</keyword>
<dbReference type="Pfam" id="PF00069">
    <property type="entry name" value="Pkinase"/>
    <property type="match status" value="1"/>
</dbReference>
<keyword evidence="5" id="KW-0067">ATP-binding</keyword>
<dbReference type="EC" id="2.7.11.1" evidence="1"/>
<dbReference type="SMART" id="SM00220">
    <property type="entry name" value="S_TKc"/>
    <property type="match status" value="1"/>
</dbReference>
<dbReference type="PANTHER" id="PTHR43671">
    <property type="entry name" value="SERINE/THREONINE-PROTEIN KINASE NEK"/>
    <property type="match status" value="1"/>
</dbReference>